<gene>
    <name evidence="3" type="ORF">PCANC_17339</name>
    <name evidence="2" type="ORF">PCASD_16352</name>
</gene>
<evidence type="ECO:0000313" key="3">
    <source>
        <dbReference type="EMBL" id="PLW41328.1"/>
    </source>
</evidence>
<proteinExistence type="predicted"/>
<evidence type="ECO:0000313" key="5">
    <source>
        <dbReference type="Proteomes" id="UP000235392"/>
    </source>
</evidence>
<keyword evidence="4" id="KW-1185">Reference proteome</keyword>
<accession>A0A2N5UH16</accession>
<evidence type="ECO:0008006" key="6">
    <source>
        <dbReference type="Google" id="ProtNLM"/>
    </source>
</evidence>
<protein>
    <recommendedName>
        <fullName evidence="6">Secreted protein</fullName>
    </recommendedName>
</protein>
<dbReference type="Proteomes" id="UP000235392">
    <property type="component" value="Unassembled WGS sequence"/>
</dbReference>
<dbReference type="AlphaFoldDB" id="A0A2N5UH16"/>
<evidence type="ECO:0000256" key="1">
    <source>
        <dbReference type="SAM" id="SignalP"/>
    </source>
</evidence>
<feature type="chain" id="PRO_5015083859" description="Secreted protein" evidence="1">
    <location>
        <begin position="22"/>
        <end position="75"/>
    </location>
</feature>
<name>A0A2N5UH16_9BASI</name>
<organism evidence="2 5">
    <name type="scientific">Puccinia coronata f. sp. avenae</name>
    <dbReference type="NCBI Taxonomy" id="200324"/>
    <lineage>
        <taxon>Eukaryota</taxon>
        <taxon>Fungi</taxon>
        <taxon>Dikarya</taxon>
        <taxon>Basidiomycota</taxon>
        <taxon>Pucciniomycotina</taxon>
        <taxon>Pucciniomycetes</taxon>
        <taxon>Pucciniales</taxon>
        <taxon>Pucciniaceae</taxon>
        <taxon>Puccinia</taxon>
    </lineage>
</organism>
<feature type="signal peptide" evidence="1">
    <location>
        <begin position="1"/>
        <end position="21"/>
    </location>
</feature>
<evidence type="ECO:0000313" key="4">
    <source>
        <dbReference type="Proteomes" id="UP000235388"/>
    </source>
</evidence>
<dbReference type="EMBL" id="PGCI01000150">
    <property type="protein sequence ID" value="PLW37028.1"/>
    <property type="molecule type" value="Genomic_DNA"/>
</dbReference>
<keyword evidence="1" id="KW-0732">Signal</keyword>
<dbReference type="Proteomes" id="UP000235388">
    <property type="component" value="Unassembled WGS sequence"/>
</dbReference>
<dbReference type="EMBL" id="PGCJ01000170">
    <property type="protein sequence ID" value="PLW41328.1"/>
    <property type="molecule type" value="Genomic_DNA"/>
</dbReference>
<comment type="caution">
    <text evidence="2">The sequence shown here is derived from an EMBL/GenBank/DDBJ whole genome shotgun (WGS) entry which is preliminary data.</text>
</comment>
<sequence>MNLIKFLILLLYNTVVIKSVASKGGQPFTQAITSSSPVTSAHPSACINNPYVGTYQISHSIVLLHHMMLRFFHPT</sequence>
<reference evidence="4 5" key="1">
    <citation type="submission" date="2017-11" db="EMBL/GenBank/DDBJ databases">
        <title>De novo assembly and phasing of dikaryotic genomes from two isolates of Puccinia coronata f. sp. avenae, the causal agent of oat crown rust.</title>
        <authorList>
            <person name="Miller M.E."/>
            <person name="Zhang Y."/>
            <person name="Omidvar V."/>
            <person name="Sperschneider J."/>
            <person name="Schwessinger B."/>
            <person name="Raley C."/>
            <person name="Palmer J.M."/>
            <person name="Garnica D."/>
            <person name="Upadhyaya N."/>
            <person name="Rathjen J."/>
            <person name="Taylor J.M."/>
            <person name="Park R.F."/>
            <person name="Dodds P.N."/>
            <person name="Hirsch C.D."/>
            <person name="Kianian S.F."/>
            <person name="Figueroa M."/>
        </authorList>
    </citation>
    <scope>NUCLEOTIDE SEQUENCE [LARGE SCALE GENOMIC DNA]</scope>
    <source>
        <strain evidence="3">12NC29</strain>
        <strain evidence="2">12SD80</strain>
    </source>
</reference>
<evidence type="ECO:0000313" key="2">
    <source>
        <dbReference type="EMBL" id="PLW37028.1"/>
    </source>
</evidence>